<evidence type="ECO:0000313" key="2">
    <source>
        <dbReference type="Proteomes" id="UP001151760"/>
    </source>
</evidence>
<comment type="caution">
    <text evidence="1">The sequence shown here is derived from an EMBL/GenBank/DDBJ whole genome shotgun (WGS) entry which is preliminary data.</text>
</comment>
<evidence type="ECO:0000313" key="1">
    <source>
        <dbReference type="EMBL" id="GJU03144.1"/>
    </source>
</evidence>
<protein>
    <submittedName>
        <fullName evidence="1">Uncharacterized protein</fullName>
    </submittedName>
</protein>
<keyword evidence="2" id="KW-1185">Reference proteome</keyword>
<reference evidence="1" key="1">
    <citation type="journal article" date="2022" name="Int. J. Mol. Sci.">
        <title>Draft Genome of Tanacetum Coccineum: Genomic Comparison of Closely Related Tanacetum-Family Plants.</title>
        <authorList>
            <person name="Yamashiro T."/>
            <person name="Shiraishi A."/>
            <person name="Nakayama K."/>
            <person name="Satake H."/>
        </authorList>
    </citation>
    <scope>NUCLEOTIDE SEQUENCE</scope>
</reference>
<name>A0ABQ5ISF4_9ASTR</name>
<accession>A0ABQ5ISF4</accession>
<proteinExistence type="predicted"/>
<reference evidence="1" key="2">
    <citation type="submission" date="2022-01" db="EMBL/GenBank/DDBJ databases">
        <authorList>
            <person name="Yamashiro T."/>
            <person name="Shiraishi A."/>
            <person name="Satake H."/>
            <person name="Nakayama K."/>
        </authorList>
    </citation>
    <scope>NUCLEOTIDE SEQUENCE</scope>
</reference>
<sequence length="277" mass="30924">MYPMVYYYNEINTKLDNSLRKLATDKDILEMVKYVAKYKVIDLYVDHSVFKKPKNVDNTLLIVMNNESNNLDDVVDSDVDDVLEDVSDDDSLQGSLTKVGRMTQSVCESSRNERLNIENVGAAEYGLGTWQDYGRDDQSVPAVNLVTKPGSSKRSVVVATKSDGHREYVLWSEPTSVDDVRGHFMAGKEVDSLCTMMAGLWNGSASTHYGATYGVVLVDDDGAAILWMSLDLIFMEVSREAIDESFSGAYVNEVFEDEKDIDHEESDNGIDFDNEGV</sequence>
<organism evidence="1 2">
    <name type="scientific">Tanacetum coccineum</name>
    <dbReference type="NCBI Taxonomy" id="301880"/>
    <lineage>
        <taxon>Eukaryota</taxon>
        <taxon>Viridiplantae</taxon>
        <taxon>Streptophyta</taxon>
        <taxon>Embryophyta</taxon>
        <taxon>Tracheophyta</taxon>
        <taxon>Spermatophyta</taxon>
        <taxon>Magnoliopsida</taxon>
        <taxon>eudicotyledons</taxon>
        <taxon>Gunneridae</taxon>
        <taxon>Pentapetalae</taxon>
        <taxon>asterids</taxon>
        <taxon>campanulids</taxon>
        <taxon>Asterales</taxon>
        <taxon>Asteraceae</taxon>
        <taxon>Asteroideae</taxon>
        <taxon>Anthemideae</taxon>
        <taxon>Anthemidinae</taxon>
        <taxon>Tanacetum</taxon>
    </lineage>
</organism>
<gene>
    <name evidence="1" type="ORF">Tco_1113482</name>
</gene>
<dbReference type="EMBL" id="BQNB010021124">
    <property type="protein sequence ID" value="GJU03144.1"/>
    <property type="molecule type" value="Genomic_DNA"/>
</dbReference>
<dbReference type="Proteomes" id="UP001151760">
    <property type="component" value="Unassembled WGS sequence"/>
</dbReference>